<keyword evidence="1" id="KW-0812">Transmembrane</keyword>
<name>A0ABV4NML2_9GAMM</name>
<dbReference type="InterPro" id="IPR029044">
    <property type="entry name" value="Nucleotide-diphossugar_trans"/>
</dbReference>
<evidence type="ECO:0000256" key="1">
    <source>
        <dbReference type="SAM" id="Phobius"/>
    </source>
</evidence>
<evidence type="ECO:0000313" key="3">
    <source>
        <dbReference type="EMBL" id="MFA0790627.1"/>
    </source>
</evidence>
<reference evidence="3 4" key="1">
    <citation type="submission" date="2024-08" db="EMBL/GenBank/DDBJ databases">
        <authorList>
            <person name="Ishaq N."/>
        </authorList>
    </citation>
    <scope>NUCLEOTIDE SEQUENCE [LARGE SCALE GENOMIC DNA]</scope>
    <source>
        <strain evidence="3 4">JCM 30400</strain>
    </source>
</reference>
<protein>
    <submittedName>
        <fullName evidence="3">Glycosyltransferase family 2 protein</fullName>
    </submittedName>
</protein>
<dbReference type="InterPro" id="IPR001173">
    <property type="entry name" value="Glyco_trans_2-like"/>
</dbReference>
<dbReference type="Gene3D" id="3.90.550.10">
    <property type="entry name" value="Spore Coat Polysaccharide Biosynthesis Protein SpsA, Chain A"/>
    <property type="match status" value="1"/>
</dbReference>
<gene>
    <name evidence="3" type="ORF">ACCI51_08705</name>
</gene>
<keyword evidence="1" id="KW-1133">Transmembrane helix</keyword>
<accession>A0ABV4NML2</accession>
<keyword evidence="4" id="KW-1185">Reference proteome</keyword>
<dbReference type="SUPFAM" id="SSF53448">
    <property type="entry name" value="Nucleotide-diphospho-sugar transferases"/>
    <property type="match status" value="1"/>
</dbReference>
<evidence type="ECO:0000313" key="4">
    <source>
        <dbReference type="Proteomes" id="UP001569414"/>
    </source>
</evidence>
<dbReference type="InterPro" id="IPR050256">
    <property type="entry name" value="Glycosyltransferase_2"/>
</dbReference>
<dbReference type="Pfam" id="PF00535">
    <property type="entry name" value="Glycos_transf_2"/>
    <property type="match status" value="1"/>
</dbReference>
<feature type="transmembrane region" description="Helical" evidence="1">
    <location>
        <begin position="261"/>
        <end position="285"/>
    </location>
</feature>
<proteinExistence type="predicted"/>
<organism evidence="3 4">
    <name type="scientific">Microbulbifer echini</name>
    <dbReference type="NCBI Taxonomy" id="1529067"/>
    <lineage>
        <taxon>Bacteria</taxon>
        <taxon>Pseudomonadati</taxon>
        <taxon>Pseudomonadota</taxon>
        <taxon>Gammaproteobacteria</taxon>
        <taxon>Cellvibrionales</taxon>
        <taxon>Microbulbiferaceae</taxon>
        <taxon>Microbulbifer</taxon>
    </lineage>
</organism>
<dbReference type="EMBL" id="JBGMEL010000007">
    <property type="protein sequence ID" value="MFA0790627.1"/>
    <property type="molecule type" value="Genomic_DNA"/>
</dbReference>
<evidence type="ECO:0000259" key="2">
    <source>
        <dbReference type="Pfam" id="PF00535"/>
    </source>
</evidence>
<dbReference type="PANTHER" id="PTHR48090">
    <property type="entry name" value="UNDECAPRENYL-PHOSPHATE 4-DEOXY-4-FORMAMIDO-L-ARABINOSE TRANSFERASE-RELATED"/>
    <property type="match status" value="1"/>
</dbReference>
<comment type="caution">
    <text evidence="3">The sequence shown here is derived from an EMBL/GenBank/DDBJ whole genome shotgun (WGS) entry which is preliminary data.</text>
</comment>
<feature type="domain" description="Glycosyltransferase 2-like" evidence="2">
    <location>
        <begin position="9"/>
        <end position="163"/>
    </location>
</feature>
<dbReference type="CDD" id="cd04179">
    <property type="entry name" value="DPM_DPG-synthase_like"/>
    <property type="match status" value="1"/>
</dbReference>
<dbReference type="PANTHER" id="PTHR48090:SF7">
    <property type="entry name" value="RFBJ PROTEIN"/>
    <property type="match status" value="1"/>
</dbReference>
<dbReference type="Proteomes" id="UP001569414">
    <property type="component" value="Unassembled WGS sequence"/>
</dbReference>
<sequence>MKDSQIKVSIVIPAKNEAKNLNKWLPRLAEWNGYNELIIIDDGSDDNTAKVAKSYGAKVLRNPQSLGNGASIKRGFRETKGEVVVFMDADGQHKPEDIPKLLETLESESVDMVVGARDAGGQASKARYLANVFYNRFASYVTGQEIKDLTSGFRVVKADKFREFIYLLPNKFSYPTTSTMAFLRAGYLVRYVSVNVLRREGRSHISPLRDGVRFLLIIFKIATLFSPLKVFLPFAALSFLLGLGRYIYTYLEMGVFTNMSALLMVSAVQIFLIGLISEQITALIYKKDN</sequence>
<feature type="transmembrane region" description="Helical" evidence="1">
    <location>
        <begin position="214"/>
        <end position="241"/>
    </location>
</feature>
<dbReference type="RefSeq" id="WP_371843309.1">
    <property type="nucleotide sequence ID" value="NZ_JBGMEL010000007.1"/>
</dbReference>
<keyword evidence="1" id="KW-0472">Membrane</keyword>